<name>A0A9P4PT69_9PLEO</name>
<keyword evidence="2" id="KW-0479">Metal-binding</keyword>
<keyword evidence="5" id="KW-0539">Nucleus</keyword>
<feature type="domain" description="Xylanolytic transcriptional activator regulatory" evidence="6">
    <location>
        <begin position="23"/>
        <end position="217"/>
    </location>
</feature>
<dbReference type="GO" id="GO:0006351">
    <property type="term" value="P:DNA-templated transcription"/>
    <property type="evidence" value="ECO:0007669"/>
    <property type="project" value="InterPro"/>
</dbReference>
<dbReference type="InterPro" id="IPR007219">
    <property type="entry name" value="XnlR_reg_dom"/>
</dbReference>
<keyword evidence="3" id="KW-0805">Transcription regulation</keyword>
<evidence type="ECO:0000256" key="4">
    <source>
        <dbReference type="ARBA" id="ARBA00023163"/>
    </source>
</evidence>
<gene>
    <name evidence="7" type="ORF">P171DRAFT_353262</name>
</gene>
<evidence type="ECO:0000256" key="2">
    <source>
        <dbReference type="ARBA" id="ARBA00022723"/>
    </source>
</evidence>
<evidence type="ECO:0000256" key="5">
    <source>
        <dbReference type="ARBA" id="ARBA00023242"/>
    </source>
</evidence>
<protein>
    <recommendedName>
        <fullName evidence="6">Xylanolytic transcriptional activator regulatory domain-containing protein</fullName>
    </recommendedName>
</protein>
<dbReference type="AlphaFoldDB" id="A0A9P4PT69"/>
<dbReference type="EMBL" id="MU001495">
    <property type="protein sequence ID" value="KAF2448833.1"/>
    <property type="molecule type" value="Genomic_DNA"/>
</dbReference>
<dbReference type="Pfam" id="PF04082">
    <property type="entry name" value="Fungal_trans"/>
    <property type="match status" value="1"/>
</dbReference>
<keyword evidence="8" id="KW-1185">Reference proteome</keyword>
<dbReference type="OrthoDB" id="3862662at2759"/>
<evidence type="ECO:0000256" key="1">
    <source>
        <dbReference type="ARBA" id="ARBA00004123"/>
    </source>
</evidence>
<comment type="caution">
    <text evidence="7">The sequence shown here is derived from an EMBL/GenBank/DDBJ whole genome shotgun (WGS) entry which is preliminary data.</text>
</comment>
<reference evidence="7" key="1">
    <citation type="journal article" date="2020" name="Stud. Mycol.">
        <title>101 Dothideomycetes genomes: a test case for predicting lifestyles and emergence of pathogens.</title>
        <authorList>
            <person name="Haridas S."/>
            <person name="Albert R."/>
            <person name="Binder M."/>
            <person name="Bloem J."/>
            <person name="Labutti K."/>
            <person name="Salamov A."/>
            <person name="Andreopoulos B."/>
            <person name="Baker S."/>
            <person name="Barry K."/>
            <person name="Bills G."/>
            <person name="Bluhm B."/>
            <person name="Cannon C."/>
            <person name="Castanera R."/>
            <person name="Culley D."/>
            <person name="Daum C."/>
            <person name="Ezra D."/>
            <person name="Gonzalez J."/>
            <person name="Henrissat B."/>
            <person name="Kuo A."/>
            <person name="Liang C."/>
            <person name="Lipzen A."/>
            <person name="Lutzoni F."/>
            <person name="Magnuson J."/>
            <person name="Mondo S."/>
            <person name="Nolan M."/>
            <person name="Ohm R."/>
            <person name="Pangilinan J."/>
            <person name="Park H.-J."/>
            <person name="Ramirez L."/>
            <person name="Alfaro M."/>
            <person name="Sun H."/>
            <person name="Tritt A."/>
            <person name="Yoshinaga Y."/>
            <person name="Zwiers L.-H."/>
            <person name="Turgeon B."/>
            <person name="Goodwin S."/>
            <person name="Spatafora J."/>
            <person name="Crous P."/>
            <person name="Grigoriev I."/>
        </authorList>
    </citation>
    <scope>NUCLEOTIDE SEQUENCE</scope>
    <source>
        <strain evidence="7">CBS 690.94</strain>
    </source>
</reference>
<dbReference type="GO" id="GO:0008270">
    <property type="term" value="F:zinc ion binding"/>
    <property type="evidence" value="ECO:0007669"/>
    <property type="project" value="InterPro"/>
</dbReference>
<dbReference type="PANTHER" id="PTHR47338:SF20">
    <property type="entry name" value="ZN(II)2CYS6 TRANSCRIPTION FACTOR (EUROFUNG)"/>
    <property type="match status" value="1"/>
</dbReference>
<proteinExistence type="predicted"/>
<dbReference type="InterPro" id="IPR050815">
    <property type="entry name" value="TF_fung"/>
</dbReference>
<dbReference type="GO" id="GO:0005634">
    <property type="term" value="C:nucleus"/>
    <property type="evidence" value="ECO:0007669"/>
    <property type="project" value="UniProtKB-SubCell"/>
</dbReference>
<dbReference type="CDD" id="cd12148">
    <property type="entry name" value="fungal_TF_MHR"/>
    <property type="match status" value="1"/>
</dbReference>
<dbReference type="GO" id="GO:0003677">
    <property type="term" value="F:DNA binding"/>
    <property type="evidence" value="ECO:0007669"/>
    <property type="project" value="InterPro"/>
</dbReference>
<comment type="subcellular location">
    <subcellularLocation>
        <location evidence="1">Nucleus</location>
    </subcellularLocation>
</comment>
<dbReference type="GO" id="GO:0000981">
    <property type="term" value="F:DNA-binding transcription factor activity, RNA polymerase II-specific"/>
    <property type="evidence" value="ECO:0007669"/>
    <property type="project" value="InterPro"/>
</dbReference>
<dbReference type="PANTHER" id="PTHR47338">
    <property type="entry name" value="ZN(II)2CYS6 TRANSCRIPTION FACTOR (EUROFUNG)-RELATED"/>
    <property type="match status" value="1"/>
</dbReference>
<accession>A0A9P4PT69</accession>
<keyword evidence="4" id="KW-0804">Transcription</keyword>
<evidence type="ECO:0000259" key="6">
    <source>
        <dbReference type="Pfam" id="PF04082"/>
    </source>
</evidence>
<evidence type="ECO:0000313" key="8">
    <source>
        <dbReference type="Proteomes" id="UP000799764"/>
    </source>
</evidence>
<evidence type="ECO:0000256" key="3">
    <source>
        <dbReference type="ARBA" id="ARBA00023015"/>
    </source>
</evidence>
<organism evidence="7 8">
    <name type="scientific">Karstenula rhodostoma CBS 690.94</name>
    <dbReference type="NCBI Taxonomy" id="1392251"/>
    <lineage>
        <taxon>Eukaryota</taxon>
        <taxon>Fungi</taxon>
        <taxon>Dikarya</taxon>
        <taxon>Ascomycota</taxon>
        <taxon>Pezizomycotina</taxon>
        <taxon>Dothideomycetes</taxon>
        <taxon>Pleosporomycetidae</taxon>
        <taxon>Pleosporales</taxon>
        <taxon>Massarineae</taxon>
        <taxon>Didymosphaeriaceae</taxon>
        <taxon>Karstenula</taxon>
    </lineage>
</organism>
<sequence length="408" mass="46986">MVFNSATTVLGSSDNIHTIANDFFITTHQRIPILSRHRFYNCLQSISNSPRADLVTLCLCIALVQHMPFEKRSSNMQSPLYVHVKSLVGLLEMAGEFTIDLLHCIVLVTHYELGHGLHPSAYLSLAASAKIARMMSLHKKPWQTDAGQGVESMLLEEQKRAWWAIVNLDRFIALYHGETLLVTEDPKISDILPIEDLLWSEGSEKDELASLITNAPSLDTPSHVTLGQMARECQIAHIVGRLIRHMSNPTLDPNFNREEYHQIERTLWAYMPLLADEELKVGRYCGAFAICNSALFILYEFKLSKIDKADPDETRRILQCMEDVSLRCITFAELSFTERTGSTLHEVHSLYCPYSLFQAAIVQYRIWKQNDDLNCKMRIDFMKNMLQEFARRWGYSCRDKYRRLLHNR</sequence>
<evidence type="ECO:0000313" key="7">
    <source>
        <dbReference type="EMBL" id="KAF2448833.1"/>
    </source>
</evidence>
<dbReference type="Proteomes" id="UP000799764">
    <property type="component" value="Unassembled WGS sequence"/>
</dbReference>